<reference evidence="2" key="1">
    <citation type="submission" date="2017-09" db="EMBL/GenBank/DDBJ databases">
        <title>Depth-based differentiation of microbial function through sediment-hosted aquifers and enrichment of novel symbionts in the deep terrestrial subsurface.</title>
        <authorList>
            <person name="Probst A.J."/>
            <person name="Ladd B."/>
            <person name="Jarett J.K."/>
            <person name="Geller-Mcgrath D.E."/>
            <person name="Sieber C.M.K."/>
            <person name="Emerson J.B."/>
            <person name="Anantharaman K."/>
            <person name="Thomas B.C."/>
            <person name="Malmstrom R."/>
            <person name="Stieglmeier M."/>
            <person name="Klingl A."/>
            <person name="Woyke T."/>
            <person name="Ryan C.M."/>
            <person name="Banfield J.F."/>
        </authorList>
    </citation>
    <scope>NUCLEOTIDE SEQUENCE [LARGE SCALE GENOMIC DNA]</scope>
</reference>
<evidence type="ECO:0000313" key="2">
    <source>
        <dbReference type="Proteomes" id="UP000231434"/>
    </source>
</evidence>
<accession>A0A2M8KLL5</accession>
<comment type="caution">
    <text evidence="1">The sequence shown here is derived from an EMBL/GenBank/DDBJ whole genome shotgun (WGS) entry which is preliminary data.</text>
</comment>
<protein>
    <submittedName>
        <fullName evidence="1">Uncharacterized protein</fullName>
    </submittedName>
</protein>
<gene>
    <name evidence="1" type="ORF">COU86_01800</name>
</gene>
<proteinExistence type="predicted"/>
<dbReference type="EMBL" id="PFEB01000027">
    <property type="protein sequence ID" value="PJE60817.1"/>
    <property type="molecule type" value="Genomic_DNA"/>
</dbReference>
<dbReference type="Proteomes" id="UP000231434">
    <property type="component" value="Unassembled WGS sequence"/>
</dbReference>
<evidence type="ECO:0000313" key="1">
    <source>
        <dbReference type="EMBL" id="PJE60817.1"/>
    </source>
</evidence>
<sequence>MTRSAVGGALPRNGFLLFTGWRFTKNVELHLISSAFGLACSSAAPPPAFAKASAGRPPATPEFIPLDGEAIFCARDFLALRASKERIYSFPCPSRPCAENIPAP</sequence>
<organism evidence="1 2">
    <name type="scientific">Candidatus Roizmanbacteria bacterium CG10_big_fil_rev_8_21_14_0_10_36_26</name>
    <dbReference type="NCBI Taxonomy" id="1974851"/>
    <lineage>
        <taxon>Bacteria</taxon>
        <taxon>Candidatus Roizmaniibacteriota</taxon>
    </lineage>
</organism>
<dbReference type="AlphaFoldDB" id="A0A2M8KLL5"/>
<name>A0A2M8KLL5_9BACT</name>